<evidence type="ECO:0000313" key="3">
    <source>
        <dbReference type="Proteomes" id="UP000762676"/>
    </source>
</evidence>
<dbReference type="SUPFAM" id="SSF56219">
    <property type="entry name" value="DNase I-like"/>
    <property type="match status" value="1"/>
</dbReference>
<dbReference type="Proteomes" id="UP000762676">
    <property type="component" value="Unassembled WGS sequence"/>
</dbReference>
<keyword evidence="2" id="KW-0255">Endonuclease</keyword>
<dbReference type="PANTHER" id="PTHR14859">
    <property type="entry name" value="CALCOFLUOR WHITE HYPERSENSITIVE PROTEIN PRECURSOR"/>
    <property type="match status" value="1"/>
</dbReference>
<evidence type="ECO:0000259" key="1">
    <source>
        <dbReference type="Pfam" id="PF03372"/>
    </source>
</evidence>
<proteinExistence type="predicted"/>
<feature type="domain" description="Endonuclease/exonuclease/phosphatase" evidence="1">
    <location>
        <begin position="4"/>
        <end position="247"/>
    </location>
</feature>
<dbReference type="InterPro" id="IPR005135">
    <property type="entry name" value="Endo/exonuclease/phosphatase"/>
</dbReference>
<protein>
    <submittedName>
        <fullName evidence="2">Endonuclease exonuclease phosphatase</fullName>
    </submittedName>
</protein>
<organism evidence="2 3">
    <name type="scientific">Elysia marginata</name>
    <dbReference type="NCBI Taxonomy" id="1093978"/>
    <lineage>
        <taxon>Eukaryota</taxon>
        <taxon>Metazoa</taxon>
        <taxon>Spiralia</taxon>
        <taxon>Lophotrochozoa</taxon>
        <taxon>Mollusca</taxon>
        <taxon>Gastropoda</taxon>
        <taxon>Heterobranchia</taxon>
        <taxon>Euthyneura</taxon>
        <taxon>Panpulmonata</taxon>
        <taxon>Sacoglossa</taxon>
        <taxon>Placobranchoidea</taxon>
        <taxon>Plakobranchidae</taxon>
        <taxon>Elysia</taxon>
    </lineage>
</organism>
<keyword evidence="2" id="KW-0540">Nuclease</keyword>
<evidence type="ECO:0000313" key="2">
    <source>
        <dbReference type="EMBL" id="GFS18550.1"/>
    </source>
</evidence>
<dbReference type="InterPro" id="IPR051916">
    <property type="entry name" value="GPI-anchor_lipid_remodeler"/>
</dbReference>
<keyword evidence="2" id="KW-0378">Hydrolase</keyword>
<accession>A0AAV4J8B4</accession>
<dbReference type="GO" id="GO:0006506">
    <property type="term" value="P:GPI anchor biosynthetic process"/>
    <property type="evidence" value="ECO:0007669"/>
    <property type="project" value="TreeGrafter"/>
</dbReference>
<sequence length="311" mass="35208">MFNWEERFQYMASLIEGHEVDIVAFQEVRFSIDEANEVKISQLQKAKQHLPNHKWMVAQPAGPVELPKNANWKRWTEEGLGILSKFPIISFTKIKLTSQGGRDSNPRIALHAQIQVTQSPHHVLNVVAVHFSYDKQQQCQNAQQLLEFLESQDLQNIIVLGDFNTYPDFSGPVDVFTSNVVKSCPFRRPHVPLFYDAAMDSHRVEDPLPLSFSNMPSPGYISRPDRILLSPTFKVIRSDLYGHGGPYINSCYSAIIMKRTMSMLRSAFDSFIRRNGYSCLHDCGPHGSCRCGICVRGDCIADFSVKSAVIT</sequence>
<comment type="caution">
    <text evidence="2">The sequence shown here is derived from an EMBL/GenBank/DDBJ whole genome shotgun (WGS) entry which is preliminary data.</text>
</comment>
<dbReference type="GO" id="GO:0016020">
    <property type="term" value="C:membrane"/>
    <property type="evidence" value="ECO:0007669"/>
    <property type="project" value="GOC"/>
</dbReference>
<dbReference type="Pfam" id="PF03372">
    <property type="entry name" value="Exo_endo_phos"/>
    <property type="match status" value="1"/>
</dbReference>
<dbReference type="GO" id="GO:0004519">
    <property type="term" value="F:endonuclease activity"/>
    <property type="evidence" value="ECO:0007669"/>
    <property type="project" value="UniProtKB-KW"/>
</dbReference>
<gene>
    <name evidence="2" type="ORF">ElyMa_001525400</name>
</gene>
<keyword evidence="2" id="KW-0269">Exonuclease</keyword>
<dbReference type="EMBL" id="BMAT01002998">
    <property type="protein sequence ID" value="GFS18550.1"/>
    <property type="molecule type" value="Genomic_DNA"/>
</dbReference>
<name>A0AAV4J8B4_9GAST</name>
<dbReference type="PANTHER" id="PTHR14859:SF16">
    <property type="entry name" value="ENDONUCLEASE_EXONUCLEASE_PHOSPHATASE DOMAIN-CONTAINING PROTEIN"/>
    <property type="match status" value="1"/>
</dbReference>
<dbReference type="GO" id="GO:0004527">
    <property type="term" value="F:exonuclease activity"/>
    <property type="evidence" value="ECO:0007669"/>
    <property type="project" value="UniProtKB-KW"/>
</dbReference>
<dbReference type="GO" id="GO:0005783">
    <property type="term" value="C:endoplasmic reticulum"/>
    <property type="evidence" value="ECO:0007669"/>
    <property type="project" value="TreeGrafter"/>
</dbReference>
<dbReference type="AlphaFoldDB" id="A0AAV4J8B4"/>
<keyword evidence="3" id="KW-1185">Reference proteome</keyword>
<reference evidence="2 3" key="1">
    <citation type="journal article" date="2021" name="Elife">
        <title>Chloroplast acquisition without the gene transfer in kleptoplastic sea slugs, Plakobranchus ocellatus.</title>
        <authorList>
            <person name="Maeda T."/>
            <person name="Takahashi S."/>
            <person name="Yoshida T."/>
            <person name="Shimamura S."/>
            <person name="Takaki Y."/>
            <person name="Nagai Y."/>
            <person name="Toyoda A."/>
            <person name="Suzuki Y."/>
            <person name="Arimoto A."/>
            <person name="Ishii H."/>
            <person name="Satoh N."/>
            <person name="Nishiyama T."/>
            <person name="Hasebe M."/>
            <person name="Maruyama T."/>
            <person name="Minagawa J."/>
            <person name="Obokata J."/>
            <person name="Shigenobu S."/>
        </authorList>
    </citation>
    <scope>NUCLEOTIDE SEQUENCE [LARGE SCALE GENOMIC DNA]</scope>
</reference>
<dbReference type="InterPro" id="IPR036691">
    <property type="entry name" value="Endo/exonu/phosph_ase_sf"/>
</dbReference>
<dbReference type="Gene3D" id="3.60.10.10">
    <property type="entry name" value="Endonuclease/exonuclease/phosphatase"/>
    <property type="match status" value="1"/>
</dbReference>